<keyword evidence="8" id="KW-1185">Reference proteome</keyword>
<dbReference type="EMBL" id="QOUI01000002">
    <property type="protein sequence ID" value="RCK70876.1"/>
    <property type="molecule type" value="Genomic_DNA"/>
</dbReference>
<comment type="catalytic activity">
    <reaction evidence="4 5">
        <text>[thioredoxin]-disulfide + L-methionine + H2O = L-methionine (S)-S-oxide + [thioredoxin]-dithiol</text>
        <dbReference type="Rhea" id="RHEA:19993"/>
        <dbReference type="Rhea" id="RHEA-COMP:10698"/>
        <dbReference type="Rhea" id="RHEA-COMP:10700"/>
        <dbReference type="ChEBI" id="CHEBI:15377"/>
        <dbReference type="ChEBI" id="CHEBI:29950"/>
        <dbReference type="ChEBI" id="CHEBI:50058"/>
        <dbReference type="ChEBI" id="CHEBI:57844"/>
        <dbReference type="ChEBI" id="CHEBI:58772"/>
        <dbReference type="EC" id="1.8.4.11"/>
    </reaction>
</comment>
<comment type="catalytic activity">
    <reaction evidence="3 5">
        <text>L-methionyl-[protein] + [thioredoxin]-disulfide + H2O = L-methionyl-(S)-S-oxide-[protein] + [thioredoxin]-dithiol</text>
        <dbReference type="Rhea" id="RHEA:14217"/>
        <dbReference type="Rhea" id="RHEA-COMP:10698"/>
        <dbReference type="Rhea" id="RHEA-COMP:10700"/>
        <dbReference type="Rhea" id="RHEA-COMP:12313"/>
        <dbReference type="Rhea" id="RHEA-COMP:12315"/>
        <dbReference type="ChEBI" id="CHEBI:15377"/>
        <dbReference type="ChEBI" id="CHEBI:16044"/>
        <dbReference type="ChEBI" id="CHEBI:29950"/>
        <dbReference type="ChEBI" id="CHEBI:44120"/>
        <dbReference type="ChEBI" id="CHEBI:50058"/>
        <dbReference type="EC" id="1.8.4.11"/>
    </reaction>
</comment>
<dbReference type="GO" id="GO:0034599">
    <property type="term" value="P:cellular response to oxidative stress"/>
    <property type="evidence" value="ECO:0007669"/>
    <property type="project" value="TreeGrafter"/>
</dbReference>
<dbReference type="AlphaFoldDB" id="A0A367YYA8"/>
<dbReference type="InterPro" id="IPR036509">
    <property type="entry name" value="Met_Sox_Rdtase_MsrA_sf"/>
</dbReference>
<dbReference type="EC" id="1.8.4.11" evidence="5"/>
<proteinExistence type="inferred from homology"/>
<dbReference type="InterPro" id="IPR002569">
    <property type="entry name" value="Met_Sox_Rdtase_MsrA_dom"/>
</dbReference>
<name>A0A367YYA8_9ACTN</name>
<gene>
    <name evidence="5" type="primary">msrA</name>
    <name evidence="7" type="ORF">DT076_04215</name>
</gene>
<dbReference type="FunFam" id="3.30.1060.10:FF:000001">
    <property type="entry name" value="Peptide methionine sulfoxide reductase MsrA"/>
    <property type="match status" value="1"/>
</dbReference>
<feature type="active site" evidence="5">
    <location>
        <position position="51"/>
    </location>
</feature>
<comment type="caution">
    <text evidence="7">The sequence shown here is derived from an EMBL/GenBank/DDBJ whole genome shotgun (WGS) entry which is preliminary data.</text>
</comment>
<evidence type="ECO:0000256" key="4">
    <source>
        <dbReference type="ARBA" id="ARBA00048782"/>
    </source>
</evidence>
<dbReference type="PANTHER" id="PTHR42799:SF2">
    <property type="entry name" value="MITOCHONDRIAL PEPTIDE METHIONINE SULFOXIDE REDUCTASE"/>
    <property type="match status" value="1"/>
</dbReference>
<protein>
    <recommendedName>
        <fullName evidence="5">Peptide methionine sulfoxide reductase MsrA</fullName>
        <shortName evidence="5">Protein-methionine-S-oxide reductase</shortName>
        <ecNumber evidence="5">1.8.4.11</ecNumber>
    </recommendedName>
    <alternativeName>
        <fullName evidence="5">Peptide-methionine (S)-S-oxide reductase</fullName>
        <shortName evidence="5">Peptide Met(O) reductase</shortName>
    </alternativeName>
</protein>
<comment type="function">
    <text evidence="5">Has an important function as a repair enzyme for proteins that have been inactivated by oxidation. Catalyzes the reversible oxidation-reduction of methionine sulfoxide in proteins to methionine.</text>
</comment>
<accession>A0A367YYA8</accession>
<dbReference type="GO" id="GO:0008113">
    <property type="term" value="F:peptide-methionine (S)-S-oxide reductase activity"/>
    <property type="evidence" value="ECO:0007669"/>
    <property type="project" value="UniProtKB-UniRule"/>
</dbReference>
<dbReference type="Proteomes" id="UP000252770">
    <property type="component" value="Unassembled WGS sequence"/>
</dbReference>
<evidence type="ECO:0000256" key="2">
    <source>
        <dbReference type="ARBA" id="ARBA00023002"/>
    </source>
</evidence>
<feature type="domain" description="Peptide methionine sulphoxide reductase MsrA" evidence="6">
    <location>
        <begin position="45"/>
        <end position="197"/>
    </location>
</feature>
<dbReference type="HAMAP" id="MF_01401">
    <property type="entry name" value="MsrA"/>
    <property type="match status" value="1"/>
</dbReference>
<keyword evidence="2 5" id="KW-0560">Oxidoreductase</keyword>
<comment type="similarity">
    <text evidence="1 5">Belongs to the MsrA Met sulfoxide reductase family.</text>
</comment>
<dbReference type="SUPFAM" id="SSF55068">
    <property type="entry name" value="Peptide methionine sulfoxide reductase"/>
    <property type="match status" value="1"/>
</dbReference>
<reference evidence="7 8" key="1">
    <citation type="submission" date="2018-07" db="EMBL/GenBank/DDBJ databases">
        <title>Desertimonas flava gen. nov. sp. nov.</title>
        <authorList>
            <person name="Liu S."/>
        </authorList>
    </citation>
    <scope>NUCLEOTIDE SEQUENCE [LARGE SCALE GENOMIC DNA]</scope>
    <source>
        <strain evidence="7 8">16Sb5-5</strain>
    </source>
</reference>
<evidence type="ECO:0000256" key="5">
    <source>
        <dbReference type="HAMAP-Rule" id="MF_01401"/>
    </source>
</evidence>
<evidence type="ECO:0000313" key="8">
    <source>
        <dbReference type="Proteomes" id="UP000252770"/>
    </source>
</evidence>
<dbReference type="Gene3D" id="3.30.1060.10">
    <property type="entry name" value="Peptide methionine sulphoxide reductase MsrA"/>
    <property type="match status" value="1"/>
</dbReference>
<organism evidence="7 8">
    <name type="scientific">Desertihabitans brevis</name>
    <dbReference type="NCBI Taxonomy" id="2268447"/>
    <lineage>
        <taxon>Bacteria</taxon>
        <taxon>Bacillati</taxon>
        <taxon>Actinomycetota</taxon>
        <taxon>Actinomycetes</taxon>
        <taxon>Propionibacteriales</taxon>
        <taxon>Propionibacteriaceae</taxon>
        <taxon>Desertihabitans</taxon>
    </lineage>
</organism>
<evidence type="ECO:0000256" key="1">
    <source>
        <dbReference type="ARBA" id="ARBA00005591"/>
    </source>
</evidence>
<evidence type="ECO:0000256" key="3">
    <source>
        <dbReference type="ARBA" id="ARBA00047806"/>
    </source>
</evidence>
<evidence type="ECO:0000313" key="7">
    <source>
        <dbReference type="EMBL" id="RCK70876.1"/>
    </source>
</evidence>
<dbReference type="InterPro" id="IPR050162">
    <property type="entry name" value="MsrA_MetSO_reductase"/>
</dbReference>
<evidence type="ECO:0000259" key="6">
    <source>
        <dbReference type="Pfam" id="PF01625"/>
    </source>
</evidence>
<dbReference type="PANTHER" id="PTHR42799">
    <property type="entry name" value="MITOCHONDRIAL PEPTIDE METHIONINE SULFOXIDE REDUCTASE"/>
    <property type="match status" value="1"/>
</dbReference>
<dbReference type="GO" id="GO:0033744">
    <property type="term" value="F:L-methionine:thioredoxin-disulfide S-oxidoreductase activity"/>
    <property type="evidence" value="ECO:0007669"/>
    <property type="project" value="RHEA"/>
</dbReference>
<sequence length="210" mass="23096">MFAQQSLVEPDRALPGRDTPVLTGQHFHEVLGTPLEPVPAGSEVAYLALGCFWGAEKLYWQLDGVTSTAVGYQGGYTPNPTYEETCSGRTGHAEVVRVAYDPSRIGYADLLKVFFENHDPTQGMRQGNDFGTQYRSAIYTVDEAQAETARRVRDDFQAEFSRAGYGEITTEIAPAGPFYLAEEYHQQYLVKNPNGYCPIHATGVTCNPGA</sequence>
<dbReference type="Pfam" id="PF01625">
    <property type="entry name" value="PMSR"/>
    <property type="match status" value="1"/>
</dbReference>
<dbReference type="NCBIfam" id="TIGR00401">
    <property type="entry name" value="msrA"/>
    <property type="match status" value="1"/>
</dbReference>
<dbReference type="GO" id="GO:0005737">
    <property type="term" value="C:cytoplasm"/>
    <property type="evidence" value="ECO:0007669"/>
    <property type="project" value="TreeGrafter"/>
</dbReference>